<comment type="caution">
    <text evidence="1">The sequence shown here is derived from an EMBL/GenBank/DDBJ whole genome shotgun (WGS) entry which is preliminary data.</text>
</comment>
<dbReference type="EMBL" id="BMOC01000036">
    <property type="protein sequence ID" value="GGJ17585.1"/>
    <property type="molecule type" value="Genomic_DNA"/>
</dbReference>
<accession>A0A830EEV4</accession>
<organism evidence="1 2">
    <name type="scientific">Halobellus salinus</name>
    <dbReference type="NCBI Taxonomy" id="931585"/>
    <lineage>
        <taxon>Archaea</taxon>
        <taxon>Methanobacteriati</taxon>
        <taxon>Methanobacteriota</taxon>
        <taxon>Stenosarchaea group</taxon>
        <taxon>Halobacteria</taxon>
        <taxon>Halobacteriales</taxon>
        <taxon>Haloferacaceae</taxon>
        <taxon>Halobellus</taxon>
    </lineage>
</organism>
<evidence type="ECO:0000313" key="2">
    <source>
        <dbReference type="Proteomes" id="UP000653099"/>
    </source>
</evidence>
<dbReference type="AlphaFoldDB" id="A0A830EEV4"/>
<dbReference type="RefSeq" id="WP_188788753.1">
    <property type="nucleotide sequence ID" value="NZ_BMOC01000036.1"/>
</dbReference>
<keyword evidence="2" id="KW-1185">Reference proteome</keyword>
<reference evidence="1" key="2">
    <citation type="submission" date="2020-09" db="EMBL/GenBank/DDBJ databases">
        <authorList>
            <person name="Sun Q."/>
            <person name="Ohkuma M."/>
        </authorList>
    </citation>
    <scope>NUCLEOTIDE SEQUENCE</scope>
    <source>
        <strain evidence="1">JCM 14359</strain>
    </source>
</reference>
<evidence type="ECO:0000313" key="1">
    <source>
        <dbReference type="EMBL" id="GGJ17585.1"/>
    </source>
</evidence>
<proteinExistence type="predicted"/>
<gene>
    <name evidence="1" type="ORF">GCM10008995_29200</name>
</gene>
<reference evidence="1" key="1">
    <citation type="journal article" date="2014" name="Int. J. Syst. Evol. Microbiol.">
        <title>Complete genome sequence of Corynebacterium casei LMG S-19264T (=DSM 44701T), isolated from a smear-ripened cheese.</title>
        <authorList>
            <consortium name="US DOE Joint Genome Institute (JGI-PGF)"/>
            <person name="Walter F."/>
            <person name="Albersmeier A."/>
            <person name="Kalinowski J."/>
            <person name="Ruckert C."/>
        </authorList>
    </citation>
    <scope>NUCLEOTIDE SEQUENCE</scope>
    <source>
        <strain evidence="1">JCM 14359</strain>
    </source>
</reference>
<name>A0A830EEV4_9EURY</name>
<dbReference type="Proteomes" id="UP000653099">
    <property type="component" value="Unassembled WGS sequence"/>
</dbReference>
<sequence>MSAVDGTPLVEVIDAIVPDGAGYDDVQPPHVDDLDDVSESERFEVWVAHKRRHRLEEVSTAFRDTVSRSAEERFSDGWTPDDVDEWRVEWFRRSLDLFCREPLLVDPLREAAEVVDEVAEKSREAYPRVTDE</sequence>
<protein>
    <submittedName>
        <fullName evidence="1">Uncharacterized protein</fullName>
    </submittedName>
</protein>